<dbReference type="PANTHER" id="PTHR24171">
    <property type="entry name" value="ANKYRIN REPEAT DOMAIN-CONTAINING PROTEIN 39-RELATED"/>
    <property type="match status" value="1"/>
</dbReference>
<dbReference type="Proteomes" id="UP001497744">
    <property type="component" value="Unassembled WGS sequence"/>
</dbReference>
<evidence type="ECO:0000259" key="5">
    <source>
        <dbReference type="Pfam" id="PF10258"/>
    </source>
</evidence>
<feature type="compositionally biased region" description="Low complexity" evidence="4">
    <location>
        <begin position="114"/>
        <end position="126"/>
    </location>
</feature>
<evidence type="ECO:0000256" key="4">
    <source>
        <dbReference type="SAM" id="MobiDB-lite"/>
    </source>
</evidence>
<dbReference type="InterPro" id="IPR002110">
    <property type="entry name" value="Ankyrin_rpt"/>
</dbReference>
<evidence type="ECO:0000256" key="2">
    <source>
        <dbReference type="ARBA" id="ARBA00023043"/>
    </source>
</evidence>
<dbReference type="InterPro" id="IPR038092">
    <property type="entry name" value="PHAX_RNA-binding_sf"/>
</dbReference>
<sequence>MHDLSRVIGAAFVSAHSLRRDMVGFSSQVFGTPRRQLITLELSRKRIIGFIDSVYCCSRLTKVFNSNRRGVKMAETKSTSRRTGEKRSNRGEGAPRRGNNRKSSDSKAVRPDDGAAASSPSSTAGAVLPSQPTQAVAEPALTAPLLGTGISTDCFNNLLSNFTKALTAPAGQPSSSGASQEQLLCEMGKLFLTSMMTFNQILHTHAAPAAPAQGVAAAPSHEGTPENPTASAESKQIKNSGQLGTPENATKRKGQGVRVDKSNRQSDKPNRQGDARQGAGNTVTNREILSDVKTPAFGRKRTDALSSKHAGRPFGTNRPESASSKRGNDGAKRGSANPSRGGAVGAARSGGSSAKSGSALPGVVTRSTATKPTRTVTAVDTPATVRNDGTQSDAKVDFNTAPTPNNVIDPEDMAYLESIVSAEEQLNFNIYRFVDSCTNANLAATERKEMDGVDKVPDWLGQQSECLTVTNSTDAKDAVEAGFSAPTATKGPVELHRAAFMGDLDLLKALKSVDLNYVDDVGRSALHYASASGSATCVEHFLARGVDVNLADRKGWTAIHIAVSKNLTDVARLLVDGGADIFALLKHKCAPARLVDVYSPTIHFAAIKGNVEITQLLINHGASVNDLDSAMMTPLHYAAFRPNTEYLRFLLENGATVNLKDVNGRTPFHAAALCGLVENVQLLVQYHPFVNDEDVWALTPYKLAELRNHSHFLSYLRDTLNVFDEDADDINRVLASTIAVALQEQNADQIYRCVTRIGPDLCKTVFDLTMQIERNGGVLTADGSRRRTSGGIFFTCLRELYLNDIISKDDYNYIRAAENEKRIAKAKERRNKMKART</sequence>
<dbReference type="PANTHER" id="PTHR24171:SF9">
    <property type="entry name" value="ANKYRIN REPEAT DOMAIN-CONTAINING PROTEIN 39"/>
    <property type="match status" value="1"/>
</dbReference>
<feature type="repeat" description="ANK" evidence="3">
    <location>
        <begin position="521"/>
        <end position="553"/>
    </location>
</feature>
<evidence type="ECO:0000256" key="1">
    <source>
        <dbReference type="ARBA" id="ARBA00022737"/>
    </source>
</evidence>
<proteinExistence type="predicted"/>
<dbReference type="Gene3D" id="1.10.10.1440">
    <property type="entry name" value="PHAX RNA-binding domain"/>
    <property type="match status" value="1"/>
</dbReference>
<feature type="repeat" description="ANK" evidence="3">
    <location>
        <begin position="554"/>
        <end position="586"/>
    </location>
</feature>
<dbReference type="GeneID" id="94195483"/>
<dbReference type="GO" id="GO:0085020">
    <property type="term" value="P:protein K6-linked ubiquitination"/>
    <property type="evidence" value="ECO:0007669"/>
    <property type="project" value="TreeGrafter"/>
</dbReference>
<feature type="repeat" description="ANK" evidence="3">
    <location>
        <begin position="663"/>
        <end position="695"/>
    </location>
</feature>
<dbReference type="AlphaFoldDB" id="A0AAV4LWH9"/>
<accession>A0AAV4LWH9</accession>
<evidence type="ECO:0000313" key="7">
    <source>
        <dbReference type="Proteomes" id="UP001497744"/>
    </source>
</evidence>
<feature type="region of interest" description="Disordered" evidence="4">
    <location>
        <begin position="71"/>
        <end position="131"/>
    </location>
</feature>
<keyword evidence="7" id="KW-1185">Reference proteome</keyword>
<protein>
    <submittedName>
        <fullName evidence="6">Ankyrin-repeat protein, putative</fullName>
    </submittedName>
</protein>
<dbReference type="SMART" id="SM00248">
    <property type="entry name" value="ANK"/>
    <property type="match status" value="6"/>
</dbReference>
<organism evidence="6 7">
    <name type="scientific">Babesia caballi</name>
    <dbReference type="NCBI Taxonomy" id="5871"/>
    <lineage>
        <taxon>Eukaryota</taxon>
        <taxon>Sar</taxon>
        <taxon>Alveolata</taxon>
        <taxon>Apicomplexa</taxon>
        <taxon>Aconoidasida</taxon>
        <taxon>Piroplasmida</taxon>
        <taxon>Babesiidae</taxon>
        <taxon>Babesia</taxon>
    </lineage>
</organism>
<evidence type="ECO:0000313" key="6">
    <source>
        <dbReference type="EMBL" id="GIX64002.1"/>
    </source>
</evidence>
<evidence type="ECO:0000256" key="3">
    <source>
        <dbReference type="PROSITE-ProRule" id="PRU00023"/>
    </source>
</evidence>
<dbReference type="Pfam" id="PF10258">
    <property type="entry name" value="PHAX_RNA-bd"/>
    <property type="match status" value="1"/>
</dbReference>
<dbReference type="Gene3D" id="1.25.40.20">
    <property type="entry name" value="Ankyrin repeat-containing domain"/>
    <property type="match status" value="3"/>
</dbReference>
<dbReference type="InterPro" id="IPR036770">
    <property type="entry name" value="Ankyrin_rpt-contain_sf"/>
</dbReference>
<dbReference type="PROSITE" id="PS50088">
    <property type="entry name" value="ANK_REPEAT"/>
    <property type="match status" value="5"/>
</dbReference>
<dbReference type="GO" id="GO:0004842">
    <property type="term" value="F:ubiquitin-protein transferase activity"/>
    <property type="evidence" value="ECO:0007669"/>
    <property type="project" value="TreeGrafter"/>
</dbReference>
<feature type="repeat" description="ANK" evidence="3">
    <location>
        <begin position="630"/>
        <end position="662"/>
    </location>
</feature>
<feature type="domain" description="Phosphorylated adapter RNA export protein RNA-binding" evidence="5">
    <location>
        <begin position="735"/>
        <end position="819"/>
    </location>
</feature>
<dbReference type="SUPFAM" id="SSF48403">
    <property type="entry name" value="Ankyrin repeat"/>
    <property type="match status" value="1"/>
</dbReference>
<gene>
    <name evidence="6" type="ORF">BcabD6B2_34370</name>
</gene>
<feature type="compositionally biased region" description="Polar residues" evidence="4">
    <location>
        <begin position="365"/>
        <end position="378"/>
    </location>
</feature>
<comment type="caution">
    <text evidence="6">The sequence shown here is derived from an EMBL/GenBank/DDBJ whole genome shotgun (WGS) entry which is preliminary data.</text>
</comment>
<feature type="compositionally biased region" description="Low complexity" evidence="4">
    <location>
        <begin position="339"/>
        <end position="359"/>
    </location>
</feature>
<feature type="compositionally biased region" description="Polar residues" evidence="4">
    <location>
        <begin position="226"/>
        <end position="248"/>
    </location>
</feature>
<dbReference type="EMBL" id="BPLF01000003">
    <property type="protein sequence ID" value="GIX64002.1"/>
    <property type="molecule type" value="Genomic_DNA"/>
</dbReference>
<name>A0AAV4LWH9_BABCB</name>
<feature type="region of interest" description="Disordered" evidence="4">
    <location>
        <begin position="212"/>
        <end position="405"/>
    </location>
</feature>
<feature type="repeat" description="ANK" evidence="3">
    <location>
        <begin position="602"/>
        <end position="629"/>
    </location>
</feature>
<dbReference type="Pfam" id="PF12796">
    <property type="entry name" value="Ank_2"/>
    <property type="match status" value="2"/>
</dbReference>
<dbReference type="InterPro" id="IPR019385">
    <property type="entry name" value="PHAX_RNA-binding_domain"/>
</dbReference>
<feature type="compositionally biased region" description="Basic and acidic residues" evidence="4">
    <location>
        <begin position="102"/>
        <end position="113"/>
    </location>
</feature>
<reference evidence="6 7" key="1">
    <citation type="submission" date="2021-06" db="EMBL/GenBank/DDBJ databases">
        <title>Genome sequence of Babesia caballi.</title>
        <authorList>
            <person name="Yamagishi J."/>
            <person name="Kidaka T."/>
            <person name="Ochi A."/>
        </authorList>
    </citation>
    <scope>NUCLEOTIDE SEQUENCE [LARGE SCALE GENOMIC DNA]</scope>
    <source>
        <strain evidence="6">USDA-D6B2</strain>
    </source>
</reference>
<feature type="compositionally biased region" description="Basic and acidic residues" evidence="4">
    <location>
        <begin position="258"/>
        <end position="274"/>
    </location>
</feature>
<keyword evidence="2 3" id="KW-0040">ANK repeat</keyword>
<dbReference type="PROSITE" id="PS50297">
    <property type="entry name" value="ANK_REP_REGION"/>
    <property type="match status" value="5"/>
</dbReference>
<feature type="compositionally biased region" description="Basic and acidic residues" evidence="4">
    <location>
        <begin position="82"/>
        <end position="95"/>
    </location>
</feature>
<dbReference type="RefSeq" id="XP_067716071.1">
    <property type="nucleotide sequence ID" value="XM_067859970.1"/>
</dbReference>
<keyword evidence="1" id="KW-0677">Repeat</keyword>